<accession>A0ABQ1PUF1</accession>
<gene>
    <name evidence="2" type="ORF">GCM10007216_38210</name>
</gene>
<evidence type="ECO:0000313" key="3">
    <source>
        <dbReference type="Proteomes" id="UP000619534"/>
    </source>
</evidence>
<dbReference type="PANTHER" id="PTHR36849:SF1">
    <property type="entry name" value="CYTOPLASMIC PROTEIN"/>
    <property type="match status" value="1"/>
</dbReference>
<keyword evidence="1" id="KW-0175">Coiled coil</keyword>
<organism evidence="2 3">
    <name type="scientific">Thalassobacillus devorans</name>
    <dbReference type="NCBI Taxonomy" id="279813"/>
    <lineage>
        <taxon>Bacteria</taxon>
        <taxon>Bacillati</taxon>
        <taxon>Bacillota</taxon>
        <taxon>Bacilli</taxon>
        <taxon>Bacillales</taxon>
        <taxon>Bacillaceae</taxon>
        <taxon>Thalassobacillus</taxon>
    </lineage>
</organism>
<evidence type="ECO:0008006" key="4">
    <source>
        <dbReference type="Google" id="ProtNLM"/>
    </source>
</evidence>
<dbReference type="EMBL" id="BMCJ01000011">
    <property type="protein sequence ID" value="GGD03929.1"/>
    <property type="molecule type" value="Genomic_DNA"/>
</dbReference>
<dbReference type="PANTHER" id="PTHR36849">
    <property type="entry name" value="CYTOPLASMIC PROTEIN-RELATED"/>
    <property type="match status" value="1"/>
</dbReference>
<evidence type="ECO:0000313" key="2">
    <source>
        <dbReference type="EMBL" id="GGD03929.1"/>
    </source>
</evidence>
<protein>
    <recommendedName>
        <fullName evidence="4">DUF488 family protein</fullName>
    </recommendedName>
</protein>
<dbReference type="Proteomes" id="UP000619534">
    <property type="component" value="Unassembled WGS sequence"/>
</dbReference>
<dbReference type="RefSeq" id="WP_062442645.1">
    <property type="nucleotide sequence ID" value="NZ_BMCJ01000011.1"/>
</dbReference>
<dbReference type="Pfam" id="PF22752">
    <property type="entry name" value="DUF488-N3i"/>
    <property type="match status" value="1"/>
</dbReference>
<reference evidence="3" key="1">
    <citation type="journal article" date="2019" name="Int. J. Syst. Evol. Microbiol.">
        <title>The Global Catalogue of Microorganisms (GCM) 10K type strain sequencing project: providing services to taxonomists for standard genome sequencing and annotation.</title>
        <authorList>
            <consortium name="The Broad Institute Genomics Platform"/>
            <consortium name="The Broad Institute Genome Sequencing Center for Infectious Disease"/>
            <person name="Wu L."/>
            <person name="Ma J."/>
        </authorList>
    </citation>
    <scope>NUCLEOTIDE SEQUENCE [LARGE SCALE GENOMIC DNA]</scope>
    <source>
        <strain evidence="3">CCM 7282</strain>
    </source>
</reference>
<name>A0ABQ1PUF1_9BACI</name>
<proteinExistence type="predicted"/>
<keyword evidence="3" id="KW-1185">Reference proteome</keyword>
<feature type="coiled-coil region" evidence="1">
    <location>
        <begin position="65"/>
        <end position="92"/>
    </location>
</feature>
<evidence type="ECO:0000256" key="1">
    <source>
        <dbReference type="SAM" id="Coils"/>
    </source>
</evidence>
<sequence length="119" mass="14226">MSVVLQRIYDESEPLGGNRVLVDGIWPRGISKEKAKVDEWMKEIAPSKELRQWFDHDPEKYEEFKDYYKEQIDNSKERKQQLNQLKEMAQNERLVLLFGAKNEEYNHAVVLKQLIENDE</sequence>
<dbReference type="InterPro" id="IPR052552">
    <property type="entry name" value="YeaO-like"/>
</dbReference>
<comment type="caution">
    <text evidence="2">The sequence shown here is derived from an EMBL/GenBank/DDBJ whole genome shotgun (WGS) entry which is preliminary data.</text>
</comment>